<accession>A0AAD2FLD1</accession>
<name>A0AAD2FLD1_9STRA</name>
<dbReference type="Proteomes" id="UP001295423">
    <property type="component" value="Unassembled WGS sequence"/>
</dbReference>
<evidence type="ECO:0008006" key="5">
    <source>
        <dbReference type="Google" id="ProtNLM"/>
    </source>
</evidence>
<feature type="transmembrane region" description="Helical" evidence="1">
    <location>
        <begin position="102"/>
        <end position="121"/>
    </location>
</feature>
<reference evidence="3" key="1">
    <citation type="submission" date="2023-08" db="EMBL/GenBank/DDBJ databases">
        <authorList>
            <person name="Audoor S."/>
            <person name="Bilcke G."/>
        </authorList>
    </citation>
    <scope>NUCLEOTIDE SEQUENCE</scope>
</reference>
<keyword evidence="2" id="KW-0732">Signal</keyword>
<keyword evidence="1" id="KW-0812">Transmembrane</keyword>
<feature type="chain" id="PRO_5042182501" description="HMA domain-containing protein" evidence="2">
    <location>
        <begin position="28"/>
        <end position="355"/>
    </location>
</feature>
<dbReference type="AlphaFoldDB" id="A0AAD2FLD1"/>
<feature type="signal peptide" evidence="2">
    <location>
        <begin position="1"/>
        <end position="27"/>
    </location>
</feature>
<organism evidence="3 4">
    <name type="scientific">Cylindrotheca closterium</name>
    <dbReference type="NCBI Taxonomy" id="2856"/>
    <lineage>
        <taxon>Eukaryota</taxon>
        <taxon>Sar</taxon>
        <taxon>Stramenopiles</taxon>
        <taxon>Ochrophyta</taxon>
        <taxon>Bacillariophyta</taxon>
        <taxon>Bacillariophyceae</taxon>
        <taxon>Bacillariophycidae</taxon>
        <taxon>Bacillariales</taxon>
        <taxon>Bacillariaceae</taxon>
        <taxon>Cylindrotheca</taxon>
    </lineage>
</organism>
<evidence type="ECO:0000313" key="3">
    <source>
        <dbReference type="EMBL" id="CAJ1940252.1"/>
    </source>
</evidence>
<feature type="transmembrane region" description="Helical" evidence="1">
    <location>
        <begin position="133"/>
        <end position="154"/>
    </location>
</feature>
<keyword evidence="1" id="KW-1133">Transmembrane helix</keyword>
<dbReference type="EMBL" id="CAKOGP040000890">
    <property type="protein sequence ID" value="CAJ1940252.1"/>
    <property type="molecule type" value="Genomic_DNA"/>
</dbReference>
<protein>
    <recommendedName>
        <fullName evidence="5">HMA domain-containing protein</fullName>
    </recommendedName>
</protein>
<evidence type="ECO:0000256" key="2">
    <source>
        <dbReference type="SAM" id="SignalP"/>
    </source>
</evidence>
<gene>
    <name evidence="3" type="ORF">CYCCA115_LOCUS6949</name>
</gene>
<sequence>MRLAYNQSFPLSLIVVVLLLVANQAFSFGIHRQPISSHNLQQSQFPEPKHRRAVFNRPSKLSAGNSSLNQSSETVCNQSENSRTPAAYSYHLLWTPGFARKLMLSTLLLTVGHNFVFPHLVASSTSNASMGWISSFLLSLLASSCCLIQMIANVLISTVGCLGLNTALGPVRPYFFSLLLYVNALTIKKGLSTIPQMVMRTIIALLPEGLHLWTNYRNKRYQSINTEVGVEAGDVSATVESSINSSNGSFSKEVSNDRSINMVMELDVPTMGCVACINKIDRLLRQSQEQSTESNKVRSVSSILDAEKAKGGKAVVKLSVGSTEEAEKIGNSLVEQLDKLGFPGASIISKETVSR</sequence>
<keyword evidence="1" id="KW-0472">Membrane</keyword>
<evidence type="ECO:0000256" key="1">
    <source>
        <dbReference type="SAM" id="Phobius"/>
    </source>
</evidence>
<evidence type="ECO:0000313" key="4">
    <source>
        <dbReference type="Proteomes" id="UP001295423"/>
    </source>
</evidence>
<proteinExistence type="predicted"/>
<feature type="transmembrane region" description="Helical" evidence="1">
    <location>
        <begin position="174"/>
        <end position="191"/>
    </location>
</feature>
<comment type="caution">
    <text evidence="3">The sequence shown here is derived from an EMBL/GenBank/DDBJ whole genome shotgun (WGS) entry which is preliminary data.</text>
</comment>
<keyword evidence="4" id="KW-1185">Reference proteome</keyword>